<dbReference type="GO" id="GO:0043161">
    <property type="term" value="P:proteasome-mediated ubiquitin-dependent protein catabolic process"/>
    <property type="evidence" value="ECO:0007669"/>
    <property type="project" value="TreeGrafter"/>
</dbReference>
<dbReference type="RefSeq" id="XP_005785475.1">
    <property type="nucleotide sequence ID" value="XM_005785418.1"/>
</dbReference>
<dbReference type="Pfam" id="PF25563">
    <property type="entry name" value="TPR_SYVN1_N"/>
    <property type="match status" value="1"/>
</dbReference>
<dbReference type="PANTHER" id="PTHR22763:SF184">
    <property type="entry name" value="E3 UBIQUITIN-PROTEIN LIGASE SYNOVIOLIN"/>
    <property type="match status" value="1"/>
</dbReference>
<dbReference type="HOGENOM" id="CLU_009169_0_0_1"/>
<accession>A0A0D3KBB1</accession>
<evidence type="ECO:0000259" key="11">
    <source>
        <dbReference type="Pfam" id="PF25563"/>
    </source>
</evidence>
<dbReference type="Proteomes" id="UP000013827">
    <property type="component" value="Unassembled WGS sequence"/>
</dbReference>
<evidence type="ECO:0000256" key="7">
    <source>
        <dbReference type="ARBA" id="ARBA00022833"/>
    </source>
</evidence>
<keyword evidence="3" id="KW-0808">Transferase</keyword>
<dbReference type="eggNOG" id="KOG0802">
    <property type="taxonomic scope" value="Eukaryota"/>
</dbReference>
<evidence type="ECO:0000256" key="1">
    <source>
        <dbReference type="ARBA" id="ARBA00004370"/>
    </source>
</evidence>
<comment type="pathway">
    <text evidence="2">Protein modification; protein ubiquitination.</text>
</comment>
<feature type="transmembrane region" description="Helical" evidence="10">
    <location>
        <begin position="102"/>
        <end position="122"/>
    </location>
</feature>
<feature type="transmembrane region" description="Helical" evidence="10">
    <location>
        <begin position="44"/>
        <end position="64"/>
    </location>
</feature>
<evidence type="ECO:0000313" key="12">
    <source>
        <dbReference type="EnsemblProtists" id="EOD33046"/>
    </source>
</evidence>
<feature type="transmembrane region" description="Helical" evidence="10">
    <location>
        <begin position="7"/>
        <end position="24"/>
    </location>
</feature>
<dbReference type="GO" id="GO:0008270">
    <property type="term" value="F:zinc ion binding"/>
    <property type="evidence" value="ECO:0007669"/>
    <property type="project" value="UniProtKB-KW"/>
</dbReference>
<organism evidence="12 13">
    <name type="scientific">Emiliania huxleyi (strain CCMP1516)</name>
    <dbReference type="NCBI Taxonomy" id="280463"/>
    <lineage>
        <taxon>Eukaryota</taxon>
        <taxon>Haptista</taxon>
        <taxon>Haptophyta</taxon>
        <taxon>Prymnesiophyceae</taxon>
        <taxon>Isochrysidales</taxon>
        <taxon>Noelaerhabdaceae</taxon>
        <taxon>Emiliania</taxon>
    </lineage>
</organism>
<keyword evidence="5" id="KW-0479">Metal-binding</keyword>
<evidence type="ECO:0000256" key="9">
    <source>
        <dbReference type="ARBA" id="ARBA00023136"/>
    </source>
</evidence>
<dbReference type="STRING" id="2903.R1FC81"/>
<dbReference type="GO" id="GO:0012505">
    <property type="term" value="C:endomembrane system"/>
    <property type="evidence" value="ECO:0007669"/>
    <property type="project" value="UniProtKB-SubCell"/>
</dbReference>
<evidence type="ECO:0000256" key="2">
    <source>
        <dbReference type="ARBA" id="ARBA00004906"/>
    </source>
</evidence>
<sequence>MLSGSRFTTYLFASTALVVGVTYHTHSIRRQFYPTVIALTTNKVASLVLANAALALTLLVGRILKSAFFGRLREAEVEHLYERAWYAITETCLAMTIFREEFNISFCAMFCALLFIKSFHWLLQDRIAFLEQAPEVRLVTHLRVLGLTSALAALDAAFLYHALSSSIARGPSVLLLFAFEYLLLSSTIAATFVKYALYVNEARLGGRWDEKGVYLFYLDLATDLFHMLIYLGFFHPPHPLPPLAPHPPVRRPPGLPLHIMRDLYLTCRSFRSRVVDFLRYRAIMRNMQERFADATEQ</sequence>
<keyword evidence="13" id="KW-1185">Reference proteome</keyword>
<protein>
    <recommendedName>
        <fullName evidence="11">E3 ubiquitin-protein ligase synoviolin-like TPR repeats domain-containing protein</fullName>
    </recommendedName>
</protein>
<dbReference type="EnsemblProtists" id="EOD33046">
    <property type="protein sequence ID" value="EOD33046"/>
    <property type="gene ID" value="EMIHUDRAFT_71786"/>
</dbReference>
<keyword evidence="4 10" id="KW-0812">Transmembrane</keyword>
<evidence type="ECO:0000256" key="4">
    <source>
        <dbReference type="ARBA" id="ARBA00022692"/>
    </source>
</evidence>
<evidence type="ECO:0000256" key="6">
    <source>
        <dbReference type="ARBA" id="ARBA00022771"/>
    </source>
</evidence>
<dbReference type="InterPro" id="IPR050731">
    <property type="entry name" value="HRD1_E3_ubiq-ligases"/>
</dbReference>
<dbReference type="PaxDb" id="2903-EOD33046"/>
<dbReference type="GeneID" id="17278317"/>
<feature type="transmembrane region" description="Helical" evidence="10">
    <location>
        <begin position="213"/>
        <end position="233"/>
    </location>
</feature>
<evidence type="ECO:0000256" key="3">
    <source>
        <dbReference type="ARBA" id="ARBA00022679"/>
    </source>
</evidence>
<reference evidence="12" key="2">
    <citation type="submission" date="2024-10" db="UniProtKB">
        <authorList>
            <consortium name="EnsemblProtists"/>
        </authorList>
    </citation>
    <scope>IDENTIFICATION</scope>
</reference>
<evidence type="ECO:0000313" key="13">
    <source>
        <dbReference type="Proteomes" id="UP000013827"/>
    </source>
</evidence>
<comment type="subcellular location">
    <subcellularLocation>
        <location evidence="1">Membrane</location>
    </subcellularLocation>
</comment>
<reference evidence="13" key="1">
    <citation type="journal article" date="2013" name="Nature">
        <title>Pan genome of the phytoplankton Emiliania underpins its global distribution.</title>
        <authorList>
            <person name="Read B.A."/>
            <person name="Kegel J."/>
            <person name="Klute M.J."/>
            <person name="Kuo A."/>
            <person name="Lefebvre S.C."/>
            <person name="Maumus F."/>
            <person name="Mayer C."/>
            <person name="Miller J."/>
            <person name="Monier A."/>
            <person name="Salamov A."/>
            <person name="Young J."/>
            <person name="Aguilar M."/>
            <person name="Claverie J.M."/>
            <person name="Frickenhaus S."/>
            <person name="Gonzalez K."/>
            <person name="Herman E.K."/>
            <person name="Lin Y.C."/>
            <person name="Napier J."/>
            <person name="Ogata H."/>
            <person name="Sarno A.F."/>
            <person name="Shmutz J."/>
            <person name="Schroeder D."/>
            <person name="de Vargas C."/>
            <person name="Verret F."/>
            <person name="von Dassow P."/>
            <person name="Valentin K."/>
            <person name="Van de Peer Y."/>
            <person name="Wheeler G."/>
            <person name="Dacks J.B."/>
            <person name="Delwiche C.F."/>
            <person name="Dyhrman S.T."/>
            <person name="Glockner G."/>
            <person name="John U."/>
            <person name="Richards T."/>
            <person name="Worden A.Z."/>
            <person name="Zhang X."/>
            <person name="Grigoriev I.V."/>
            <person name="Allen A.E."/>
            <person name="Bidle K."/>
            <person name="Borodovsky M."/>
            <person name="Bowler C."/>
            <person name="Brownlee C."/>
            <person name="Cock J.M."/>
            <person name="Elias M."/>
            <person name="Gladyshev V.N."/>
            <person name="Groth M."/>
            <person name="Guda C."/>
            <person name="Hadaegh A."/>
            <person name="Iglesias-Rodriguez M.D."/>
            <person name="Jenkins J."/>
            <person name="Jones B.M."/>
            <person name="Lawson T."/>
            <person name="Leese F."/>
            <person name="Lindquist E."/>
            <person name="Lobanov A."/>
            <person name="Lomsadze A."/>
            <person name="Malik S.B."/>
            <person name="Marsh M.E."/>
            <person name="Mackinder L."/>
            <person name="Mock T."/>
            <person name="Mueller-Roeber B."/>
            <person name="Pagarete A."/>
            <person name="Parker M."/>
            <person name="Probert I."/>
            <person name="Quesneville H."/>
            <person name="Raines C."/>
            <person name="Rensing S.A."/>
            <person name="Riano-Pachon D.M."/>
            <person name="Richier S."/>
            <person name="Rokitta S."/>
            <person name="Shiraiwa Y."/>
            <person name="Soanes D.M."/>
            <person name="van der Giezen M."/>
            <person name="Wahlund T.M."/>
            <person name="Williams B."/>
            <person name="Wilson W."/>
            <person name="Wolfe G."/>
            <person name="Wurch L.L."/>
        </authorList>
    </citation>
    <scope>NUCLEOTIDE SEQUENCE</scope>
</reference>
<dbReference type="PANTHER" id="PTHR22763">
    <property type="entry name" value="RING ZINC FINGER PROTEIN"/>
    <property type="match status" value="1"/>
</dbReference>
<evidence type="ECO:0000256" key="5">
    <source>
        <dbReference type="ARBA" id="ARBA00022723"/>
    </source>
</evidence>
<feature type="transmembrane region" description="Helical" evidence="10">
    <location>
        <begin position="173"/>
        <end position="193"/>
    </location>
</feature>
<dbReference type="OMA" id="FMATECA"/>
<dbReference type="GO" id="GO:0036503">
    <property type="term" value="P:ERAD pathway"/>
    <property type="evidence" value="ECO:0007669"/>
    <property type="project" value="TreeGrafter"/>
</dbReference>
<feature type="domain" description="E3 ubiquitin-protein ligase synoviolin-like TPR repeats" evidence="11">
    <location>
        <begin position="6"/>
        <end position="286"/>
    </location>
</feature>
<dbReference type="InterPro" id="IPR057992">
    <property type="entry name" value="TPR_SYVN1_N"/>
</dbReference>
<dbReference type="GO" id="GO:0061630">
    <property type="term" value="F:ubiquitin protein ligase activity"/>
    <property type="evidence" value="ECO:0007669"/>
    <property type="project" value="UniProtKB-EC"/>
</dbReference>
<name>A0A0D3KBB1_EMIH1</name>
<evidence type="ECO:0000256" key="10">
    <source>
        <dbReference type="SAM" id="Phobius"/>
    </source>
</evidence>
<keyword evidence="6" id="KW-0863">Zinc-finger</keyword>
<dbReference type="KEGG" id="ehx:EMIHUDRAFT_71786"/>
<keyword evidence="7" id="KW-0862">Zinc</keyword>
<keyword evidence="8 10" id="KW-1133">Transmembrane helix</keyword>
<proteinExistence type="predicted"/>
<evidence type="ECO:0000256" key="8">
    <source>
        <dbReference type="ARBA" id="ARBA00022989"/>
    </source>
</evidence>
<keyword evidence="9 10" id="KW-0472">Membrane</keyword>
<dbReference type="AlphaFoldDB" id="A0A0D3KBB1"/>